<dbReference type="GO" id="GO:0004069">
    <property type="term" value="F:L-aspartate:2-oxoglutarate aminotransferase activity"/>
    <property type="evidence" value="ECO:0007669"/>
    <property type="project" value="InterPro"/>
</dbReference>
<dbReference type="SUPFAM" id="SSF53223">
    <property type="entry name" value="Aminoacid dehydrogenase-like, N-terminal domain"/>
    <property type="match status" value="1"/>
</dbReference>
<dbReference type="RefSeq" id="WP_160682632.1">
    <property type="nucleotide sequence ID" value="NZ_WTYW01000002.1"/>
</dbReference>
<dbReference type="Pfam" id="PF21076">
    <property type="entry name" value="GDH_ACT2"/>
    <property type="match status" value="1"/>
</dbReference>
<organism evidence="7 8">
    <name type="scientific">Parapontixanthobacter aurantiacus</name>
    <dbReference type="NCBI Taxonomy" id="1463599"/>
    <lineage>
        <taxon>Bacteria</taxon>
        <taxon>Pseudomonadati</taxon>
        <taxon>Pseudomonadota</taxon>
        <taxon>Alphaproteobacteria</taxon>
        <taxon>Sphingomonadales</taxon>
        <taxon>Erythrobacteraceae</taxon>
        <taxon>Parapontixanthobacter</taxon>
    </lineage>
</organism>
<dbReference type="PANTHER" id="PTHR43403:SF1">
    <property type="entry name" value="NAD-SPECIFIC GLUTAMATE DEHYDROGENASE"/>
    <property type="match status" value="1"/>
</dbReference>
<evidence type="ECO:0000313" key="7">
    <source>
        <dbReference type="EMBL" id="MXO86080.1"/>
    </source>
</evidence>
<dbReference type="Proteomes" id="UP000433104">
    <property type="component" value="Unassembled WGS sequence"/>
</dbReference>
<dbReference type="OrthoDB" id="9758052at2"/>
<reference evidence="7 8" key="1">
    <citation type="submission" date="2019-12" db="EMBL/GenBank/DDBJ databases">
        <title>Genomic-based taxomic classification of the family Erythrobacteraceae.</title>
        <authorList>
            <person name="Xu L."/>
        </authorList>
    </citation>
    <scope>NUCLEOTIDE SEQUENCE [LARGE SCALE GENOMIC DNA]</scope>
    <source>
        <strain evidence="7 8">MCCC 1A09962</strain>
    </source>
</reference>
<dbReference type="InterPro" id="IPR028971">
    <property type="entry name" value="NAD-GDH_cat"/>
</dbReference>
<evidence type="ECO:0000259" key="3">
    <source>
        <dbReference type="Pfam" id="PF21074"/>
    </source>
</evidence>
<dbReference type="Pfam" id="PF05088">
    <property type="entry name" value="Bac_GDH_CD"/>
    <property type="match status" value="1"/>
</dbReference>
<feature type="domain" description="NAD-glutamate dehydrogenase ACT2" evidence="5">
    <location>
        <begin position="376"/>
        <end position="462"/>
    </location>
</feature>
<dbReference type="PIRSF" id="PIRSF036761">
    <property type="entry name" value="GDH_Mll4104"/>
    <property type="match status" value="1"/>
</dbReference>
<dbReference type="GO" id="GO:0004352">
    <property type="term" value="F:glutamate dehydrogenase (NAD+) activity"/>
    <property type="evidence" value="ECO:0007669"/>
    <property type="project" value="InterPro"/>
</dbReference>
<evidence type="ECO:0000313" key="8">
    <source>
        <dbReference type="Proteomes" id="UP000433104"/>
    </source>
</evidence>
<sequence length="1587" mass="175415">MGAKSNSGSTSAKGAKDAPEISDKLIKKLVDRIENSMLPGDDAFPDAEMREAAQFILQTAYDRSFGKPAIALGTATEERRYTRIAIVNDDMPFIVDSVAAAIAANGLSIDRLVHPIVPVRRSKDCTLDELPDGEPDEAVYESMVYIETSRVDAKLRRAIAKSLRETLEDVAAAVSDWPKLQDAMKNDAERLSGHGDGALLEWLNRGMLTQLGHVVQTRDNEREQAIGICRKNASEILAPSSIERAFAWFDGRDADDRELLIIKSNKLSSVHRRVPLDLFIAPWRGDKGKVEKLSIHAGVWTSAALAAPPRSVPRLREQIERLMDEFDFDIGSHAGKALVHAFTALPHDLLIGFSPDDIKRIATTMMSLVDRPRPRLSLVTAPLSRHMFAFVWIPRDMLATPVRLQIQQLIEDECDAPLLDYSLEVEGGNLAMLRFVLDFREGDEDVSEADLEGQLRTMLRGWSEAVETELAETMEAGRAAAIATRFAESFPNSYRSDNGPREAARDIVRLRALAPETHGEASEGVETDAASRVVHRDARLFRREDDRGDQLRLKLYQPEGSLPLSDAVPALENFGFTVCTEVPTRLDEGNLGTIHDFSLALPESVDTAAVLDRADAIEKAITSVLNNHEENDPFNRLVTETGLAPCEATWLRAFYRYLRQAGVSFTIYTVVDALRRAPDVTKALIKVFKARHDPSFEGSREDAEDAANDEIRTGLVEVHAINDDRLLRLYQSLIGSILRTNAFSAAADEALAFKIDSSLVPNLPKPVPWREIFVYSRRVEGIHLRAGPIARGGLRWSDRRDDFRTEVLGLMKAQRTKNAVIVPTGAKGGFYPKQLPSPARDREGWAAEGKAAYEIFIRTLLSVTDNIVDDKVVHPDDVRILDGDDPYFVVAADKGTARFSDVANAIAEERDFWLDDAFASGGSNGYDHKAMGITARGAWVSVQRHFREMGIDVQEDEITVVGCGDMSGDVFGNGMLLSKTIKLVAAFDHRNIFIDPNPDPAASWKERKRLFELSSSSWEDYDKDVISRGGGVYSRTSKTITLSKTAQKMLGVTTGEIEPEVLISEILTAPVDLIWFGGIGTYIKSSDENDVEVGDPANDALRVNGDQVRAKVIGEGANLGVTQAGRIEFALEGGRINTDFIDNSAGVDCSDNEVNIKIALAAARRAGRISEENRNALLKDMTEEVAEIVLEDNHAQALALSIAEIGGCKAVESQWHVMETLEMMDALDRETQGLADRETYMRRAADDLGLTRPEIAVLLSSTKLVLQDALETSKLVDDEALEPVLINAFPEPMQDKYRKQILEHRLRRELIATKIANRIINRLGVVHPFELAEEEGDTLEQVATAFVAAERLFDIESLWERIEDAKMPESARLLLLDRLARAIRILMADLLRASETRSSLGQIVEELQPGVSRLSEEAPELLGAQSREQRDRLQSELTEAGAPEKLAAEVAHLFALDGSVGIASLARNAEIDIADVARGFTVLGDRLGLDWAQGTAALMNPSDVWERLLVAGLAQDFQQIRLEFLKRISRRKGAKDDMVQAVENWIEDNQGVTDQFRGMIARARSETPYAPAMLAQLASMGRNLLGR</sequence>
<dbReference type="InterPro" id="IPR046346">
    <property type="entry name" value="Aminoacid_DH-like_N_sf"/>
</dbReference>
<dbReference type="SUPFAM" id="SSF51735">
    <property type="entry name" value="NAD(P)-binding Rossmann-fold domains"/>
    <property type="match status" value="1"/>
</dbReference>
<dbReference type="InterPro" id="IPR049056">
    <property type="entry name" value="NAD_Glu_DH_HM3"/>
</dbReference>
<feature type="domain" description="NAD-specific glutamate dehydrogenase C-terminal" evidence="3">
    <location>
        <begin position="1248"/>
        <end position="1574"/>
    </location>
</feature>
<dbReference type="GO" id="GO:0006538">
    <property type="term" value="P:L-glutamate catabolic process"/>
    <property type="evidence" value="ECO:0007669"/>
    <property type="project" value="InterPro"/>
</dbReference>
<dbReference type="InterPro" id="IPR048381">
    <property type="entry name" value="GDH_C"/>
</dbReference>
<dbReference type="EMBL" id="WTYW01000002">
    <property type="protein sequence ID" value="MXO86080.1"/>
    <property type="molecule type" value="Genomic_DNA"/>
</dbReference>
<comment type="caution">
    <text evidence="7">The sequence shown here is derived from an EMBL/GenBank/DDBJ whole genome shotgun (WGS) entry which is preliminary data.</text>
</comment>
<evidence type="ECO:0000259" key="6">
    <source>
        <dbReference type="Pfam" id="PF21077"/>
    </source>
</evidence>
<dbReference type="Pfam" id="PF21073">
    <property type="entry name" value="GDH_HM1"/>
    <property type="match status" value="1"/>
</dbReference>
<dbReference type="InterPro" id="IPR049062">
    <property type="entry name" value="NAD_Glu_DH_ACT2"/>
</dbReference>
<dbReference type="InterPro" id="IPR036291">
    <property type="entry name" value="NAD(P)-bd_dom_sf"/>
</dbReference>
<dbReference type="InterPro" id="IPR024727">
    <property type="entry name" value="NAD_Glu_DH_N_ACT1"/>
</dbReference>
<feature type="domain" description="NAD-glutamate dehydrogenase catalytic" evidence="2">
    <location>
        <begin position="711"/>
        <end position="1202"/>
    </location>
</feature>
<keyword evidence="8" id="KW-1185">Reference proteome</keyword>
<accession>A0A844ZGG9</accession>
<dbReference type="InterPro" id="IPR049058">
    <property type="entry name" value="NAD_Glu_DH_HM2"/>
</dbReference>
<dbReference type="PANTHER" id="PTHR43403">
    <property type="entry name" value="NAD-SPECIFIC GLUTAMATE DEHYDROGENASE"/>
    <property type="match status" value="1"/>
</dbReference>
<feature type="domain" description="NAD-glutamate dehydrogenase N-terminal ACT1" evidence="4">
    <location>
        <begin position="77"/>
        <end position="162"/>
    </location>
</feature>
<dbReference type="Pfam" id="PF21078">
    <property type="entry name" value="GDH_HM3"/>
    <property type="match status" value="1"/>
</dbReference>
<name>A0A844ZGG9_9SPHN</name>
<evidence type="ECO:0000259" key="5">
    <source>
        <dbReference type="Pfam" id="PF21076"/>
    </source>
</evidence>
<dbReference type="Gene3D" id="3.40.50.720">
    <property type="entry name" value="NAD(P)-binding Rossmann-like Domain"/>
    <property type="match status" value="1"/>
</dbReference>
<dbReference type="InterPro" id="IPR049064">
    <property type="entry name" value="NAD_Glu_DH_ACT3"/>
</dbReference>
<gene>
    <name evidence="7" type="ORF">GRI38_08575</name>
</gene>
<dbReference type="Pfam" id="PF21079">
    <property type="entry name" value="GDH_HM2"/>
    <property type="match status" value="1"/>
</dbReference>
<dbReference type="Pfam" id="PF21075">
    <property type="entry name" value="GDH_ACT1"/>
    <property type="match status" value="1"/>
</dbReference>
<proteinExistence type="predicted"/>
<dbReference type="InterPro" id="IPR007780">
    <property type="entry name" value="NAD_Glu_DH_bac"/>
</dbReference>
<dbReference type="Pfam" id="PF21074">
    <property type="entry name" value="GDH_C"/>
    <property type="match status" value="1"/>
</dbReference>
<evidence type="ECO:0000259" key="4">
    <source>
        <dbReference type="Pfam" id="PF21075"/>
    </source>
</evidence>
<evidence type="ECO:0000259" key="2">
    <source>
        <dbReference type="Pfam" id="PF05088"/>
    </source>
</evidence>
<keyword evidence="1" id="KW-0560">Oxidoreductase</keyword>
<dbReference type="InterPro" id="IPR049059">
    <property type="entry name" value="NAD_Glu_DH_HM1"/>
</dbReference>
<evidence type="ECO:0000256" key="1">
    <source>
        <dbReference type="ARBA" id="ARBA00023002"/>
    </source>
</evidence>
<protein>
    <submittedName>
        <fullName evidence="7">Glutamate dehydrogenase</fullName>
    </submittedName>
</protein>
<feature type="domain" description="NAD-glutamate dehydrogenase ACT3" evidence="6">
    <location>
        <begin position="538"/>
        <end position="605"/>
    </location>
</feature>
<dbReference type="Pfam" id="PF21077">
    <property type="entry name" value="GDH_ACT3"/>
    <property type="match status" value="1"/>
</dbReference>